<gene>
    <name evidence="1" type="ORF">C7441_12142</name>
</gene>
<comment type="caution">
    <text evidence="1">The sequence shown here is derived from an EMBL/GenBank/DDBJ whole genome shotgun (WGS) entry which is preliminary data.</text>
</comment>
<dbReference type="EMBL" id="QGGG01000021">
    <property type="protein sequence ID" value="PWJ75260.1"/>
    <property type="molecule type" value="Genomic_DNA"/>
</dbReference>
<protein>
    <submittedName>
        <fullName evidence="1">Uncharacterized protein</fullName>
    </submittedName>
</protein>
<evidence type="ECO:0000313" key="2">
    <source>
        <dbReference type="Proteomes" id="UP000245396"/>
    </source>
</evidence>
<sequence length="95" mass="11353">MLDTTKLTRICDIAERALDVHAHERKRKSAYLTLVDAYQAWKTEHKIGRVERNSPEWKQMQADTEDEYARFCVARDQEYNARRRLDTAIRRYHAA</sequence>
<dbReference type="AlphaFoldDB" id="A0A316BP20"/>
<evidence type="ECO:0000313" key="1">
    <source>
        <dbReference type="EMBL" id="PWJ75260.1"/>
    </source>
</evidence>
<reference evidence="1 2" key="1">
    <citation type="submission" date="2018-05" db="EMBL/GenBank/DDBJ databases">
        <title>Genomic Encyclopedia of Type Strains, Phase IV (KMG-IV): sequencing the most valuable type-strain genomes for metagenomic binning, comparative biology and taxonomic classification.</title>
        <authorList>
            <person name="Goeker M."/>
        </authorList>
    </citation>
    <scope>NUCLEOTIDE SEQUENCE [LARGE SCALE GENOMIC DNA]</scope>
    <source>
        <strain evidence="1 2">DSM 6986</strain>
    </source>
</reference>
<name>A0A316BP20_PSESE</name>
<organism evidence="1 2">
    <name type="scientific">Pseudaminobacter salicylatoxidans</name>
    <dbReference type="NCBI Taxonomy" id="93369"/>
    <lineage>
        <taxon>Bacteria</taxon>
        <taxon>Pseudomonadati</taxon>
        <taxon>Pseudomonadota</taxon>
        <taxon>Alphaproteobacteria</taxon>
        <taxon>Hyphomicrobiales</taxon>
        <taxon>Phyllobacteriaceae</taxon>
        <taxon>Pseudaminobacter</taxon>
    </lineage>
</organism>
<accession>A0A316BP20</accession>
<dbReference type="Proteomes" id="UP000245396">
    <property type="component" value="Unassembled WGS sequence"/>
</dbReference>
<dbReference type="OrthoDB" id="8481821at2"/>
<dbReference type="RefSeq" id="WP_109614606.1">
    <property type="nucleotide sequence ID" value="NZ_QGGG01000021.1"/>
</dbReference>
<proteinExistence type="predicted"/>
<keyword evidence="2" id="KW-1185">Reference proteome</keyword>